<dbReference type="AlphaFoldDB" id="U9STQ8"/>
<protein>
    <submittedName>
        <fullName evidence="1">Uncharacterized protein</fullName>
    </submittedName>
</protein>
<reference evidence="1" key="1">
    <citation type="submission" date="2013-07" db="EMBL/GenBank/DDBJ databases">
        <title>The genome of an arbuscular mycorrhizal fungus provides insights into the evolution of the oldest plant symbiosis.</title>
        <authorList>
            <consortium name="DOE Joint Genome Institute"/>
            <person name="Tisserant E."/>
            <person name="Malbreil M."/>
            <person name="Kuo A."/>
            <person name="Kohler A."/>
            <person name="Symeonidi A."/>
            <person name="Balestrini R."/>
            <person name="Charron P."/>
            <person name="Duensing N."/>
            <person name="Frei-dit-Frey N."/>
            <person name="Gianinazzi-Pearson V."/>
            <person name="Gilbert B."/>
            <person name="Handa Y."/>
            <person name="Hijri M."/>
            <person name="Kaul R."/>
            <person name="Kawaguchi M."/>
            <person name="Krajinski F."/>
            <person name="Lammers P."/>
            <person name="Lapierre D."/>
            <person name="Masclaux F.G."/>
            <person name="Murat C."/>
            <person name="Morin E."/>
            <person name="Ndikumana S."/>
            <person name="Pagni M."/>
            <person name="Petitpierre D."/>
            <person name="Requena N."/>
            <person name="Rosikiewicz P."/>
            <person name="Riley R."/>
            <person name="Saito K."/>
            <person name="San Clemente H."/>
            <person name="Shapiro H."/>
            <person name="van Tuinen D."/>
            <person name="Becard G."/>
            <person name="Bonfante P."/>
            <person name="Paszkowski U."/>
            <person name="Shachar-Hill Y."/>
            <person name="Young J.P."/>
            <person name="Sanders I.R."/>
            <person name="Henrissat B."/>
            <person name="Rensing S.A."/>
            <person name="Grigoriev I.V."/>
            <person name="Corradi N."/>
            <person name="Roux C."/>
            <person name="Martin F."/>
        </authorList>
    </citation>
    <scope>NUCLEOTIDE SEQUENCE</scope>
    <source>
        <strain evidence="1">DAOM 197198</strain>
    </source>
</reference>
<proteinExistence type="predicted"/>
<name>U9STQ8_RHIID</name>
<sequence length="122" mass="14063">MVTLILIKQIQYASPNYELLINFLEINGNNLKEFYIGDIIGETIANYCSNLIKLSTGFKNDELETLKEVFIGCQNLENCMKSKLLPEELESFFINWKNRTSKKSLSLMVINNGIDVNEIRSY</sequence>
<evidence type="ECO:0000313" key="1">
    <source>
        <dbReference type="EMBL" id="ERZ99343.1"/>
    </source>
</evidence>
<organism evidence="1">
    <name type="scientific">Rhizophagus irregularis (strain DAOM 181602 / DAOM 197198 / MUCL 43194)</name>
    <name type="common">Arbuscular mycorrhizal fungus</name>
    <name type="synonym">Glomus intraradices</name>
    <dbReference type="NCBI Taxonomy" id="747089"/>
    <lineage>
        <taxon>Eukaryota</taxon>
        <taxon>Fungi</taxon>
        <taxon>Fungi incertae sedis</taxon>
        <taxon>Mucoromycota</taxon>
        <taxon>Glomeromycotina</taxon>
        <taxon>Glomeromycetes</taxon>
        <taxon>Glomerales</taxon>
        <taxon>Glomeraceae</taxon>
        <taxon>Rhizophagus</taxon>
    </lineage>
</organism>
<dbReference type="EMBL" id="KI298034">
    <property type="protein sequence ID" value="ERZ99343.1"/>
    <property type="molecule type" value="Genomic_DNA"/>
</dbReference>
<dbReference type="HOGENOM" id="CLU_028913_0_2_1"/>
<accession>U9STQ8</accession>
<gene>
    <name evidence="1" type="ORF">GLOINDRAFT_88031</name>
</gene>